<organism evidence="2 3">
    <name type="scientific">Stutzerimonas stutzeri KOS6</name>
    <dbReference type="NCBI Taxonomy" id="1218352"/>
    <lineage>
        <taxon>Bacteria</taxon>
        <taxon>Pseudomonadati</taxon>
        <taxon>Pseudomonadota</taxon>
        <taxon>Gammaproteobacteria</taxon>
        <taxon>Pseudomonadales</taxon>
        <taxon>Pseudomonadaceae</taxon>
        <taxon>Stutzerimonas</taxon>
    </lineage>
</organism>
<proteinExistence type="predicted"/>
<dbReference type="AlphaFoldDB" id="A0A061JQ71"/>
<dbReference type="GO" id="GO:0030170">
    <property type="term" value="F:pyridoxal phosphate binding"/>
    <property type="evidence" value="ECO:0007669"/>
    <property type="project" value="InterPro"/>
</dbReference>
<evidence type="ECO:0000313" key="3">
    <source>
        <dbReference type="Proteomes" id="UP000026923"/>
    </source>
</evidence>
<dbReference type="GO" id="GO:0030151">
    <property type="term" value="F:molybdenum ion binding"/>
    <property type="evidence" value="ECO:0007669"/>
    <property type="project" value="InterPro"/>
</dbReference>
<dbReference type="SUPFAM" id="SSF141673">
    <property type="entry name" value="MOSC N-terminal domain-like"/>
    <property type="match status" value="1"/>
</dbReference>
<name>A0A061JQ71_STUST</name>
<dbReference type="Pfam" id="PF03473">
    <property type="entry name" value="MOSC"/>
    <property type="match status" value="1"/>
</dbReference>
<dbReference type="Proteomes" id="UP000026923">
    <property type="component" value="Unassembled WGS sequence"/>
</dbReference>
<dbReference type="InterPro" id="IPR005303">
    <property type="entry name" value="MOCOS_middle"/>
</dbReference>
<sequence length="266" mass="29144">MQLSSLYRFPLKSAAGESLQHCPSDALGLVGDRRWMVVAAGTGRFLTQRVVPRMALLQAHWLDETSLRLSAPDMPELQVQVPDSTTLRCVQVWSSSPVVPDAGEAAAAWLSQALGQDCRLVHLPAEDGIQVDLDYARLGERTAFSDGFPFLLIGQASLDDLIHRVGRPLEMLRFRPNLVISGAEPYAEDGWKRIRIGQLTFRVVKPCSRCVIPTLDPLTGERAPDREPLTTLLSYRKGPGGVFFGQNLIAEGCGELAVGMPVEVLE</sequence>
<dbReference type="HOGENOM" id="CLU_028286_0_1_6"/>
<dbReference type="RefSeq" id="WP_024161547.1">
    <property type="nucleotide sequence ID" value="NZ_KK020675.1"/>
</dbReference>
<dbReference type="OrthoDB" id="581532at2"/>
<dbReference type="PANTHER" id="PTHR14237">
    <property type="entry name" value="MOLYBDOPTERIN COFACTOR SULFURASE MOSC"/>
    <property type="match status" value="1"/>
</dbReference>
<dbReference type="GO" id="GO:0003824">
    <property type="term" value="F:catalytic activity"/>
    <property type="evidence" value="ECO:0007669"/>
    <property type="project" value="InterPro"/>
</dbReference>
<dbReference type="SUPFAM" id="SSF50800">
    <property type="entry name" value="PK beta-barrel domain-like"/>
    <property type="match status" value="1"/>
</dbReference>
<evidence type="ECO:0000313" key="2">
    <source>
        <dbReference type="EMBL" id="EWC40505.1"/>
    </source>
</evidence>
<accession>A0A061JQ71</accession>
<evidence type="ECO:0000259" key="1">
    <source>
        <dbReference type="PROSITE" id="PS51340"/>
    </source>
</evidence>
<comment type="caution">
    <text evidence="2">The sequence shown here is derived from an EMBL/GenBank/DDBJ whole genome shotgun (WGS) entry which is preliminary data.</text>
</comment>
<dbReference type="PROSITE" id="PS51340">
    <property type="entry name" value="MOSC"/>
    <property type="match status" value="1"/>
</dbReference>
<dbReference type="eggNOG" id="COG3217">
    <property type="taxonomic scope" value="Bacteria"/>
</dbReference>
<feature type="domain" description="MOSC" evidence="1">
    <location>
        <begin position="108"/>
        <end position="265"/>
    </location>
</feature>
<dbReference type="InterPro" id="IPR011037">
    <property type="entry name" value="Pyrv_Knase-like_insert_dom_sf"/>
</dbReference>
<gene>
    <name evidence="2" type="ORF">B597_014480</name>
</gene>
<protein>
    <submittedName>
        <fullName evidence="2">Molybdenum cofactor sulfurase</fullName>
    </submittedName>
</protein>
<dbReference type="PANTHER" id="PTHR14237:SF19">
    <property type="entry name" value="MITOCHONDRIAL AMIDOXIME REDUCING COMPONENT 1"/>
    <property type="match status" value="1"/>
</dbReference>
<dbReference type="Pfam" id="PF03476">
    <property type="entry name" value="MOSC_N"/>
    <property type="match status" value="1"/>
</dbReference>
<dbReference type="EMBL" id="AMCZ02000019">
    <property type="protein sequence ID" value="EWC40505.1"/>
    <property type="molecule type" value="Genomic_DNA"/>
</dbReference>
<dbReference type="InterPro" id="IPR005302">
    <property type="entry name" value="MoCF_Sase_C"/>
</dbReference>
<reference evidence="2 3" key="1">
    <citation type="journal article" date="2013" name="Genome Announc.">
        <title>Draft Genome of the Nitrogen-Fixing Bacterium Pseudomonas stutzeri Strain KOS6 Isolated from Industrial Hydrocarbon Sludge.</title>
        <authorList>
            <person name="Grigoryeva T.V."/>
            <person name="Laikov A.V."/>
            <person name="Naumova R.P."/>
            <person name="Manolov A.I."/>
            <person name="Larin A.K."/>
            <person name="Karpova I.Y."/>
            <person name="Semashko T.A."/>
            <person name="Alexeev D.G."/>
            <person name="Kostryukova E.S."/>
            <person name="Muller R."/>
            <person name="Govorun V.M."/>
        </authorList>
    </citation>
    <scope>NUCLEOTIDE SEQUENCE [LARGE SCALE GENOMIC DNA]</scope>
    <source>
        <strain evidence="2 3">KOS6</strain>
    </source>
</reference>